<dbReference type="EMBL" id="CAGS01000423">
    <property type="protein sequence ID" value="CCF85306.1"/>
    <property type="molecule type" value="Genomic_DNA"/>
</dbReference>
<keyword evidence="2" id="KW-1185">Reference proteome</keyword>
<evidence type="ECO:0000313" key="2">
    <source>
        <dbReference type="Proteomes" id="UP000004221"/>
    </source>
</evidence>
<dbReference type="AlphaFoldDB" id="I4EKU4"/>
<gene>
    <name evidence="1" type="ORF">NITHO_480004</name>
</gene>
<sequence length="46" mass="4990">MPVHHMAMMKRDGIGGSRSKVSGDLLALNFAKLHPADQLKGIEFAI</sequence>
<comment type="caution">
    <text evidence="1">The sequence shown here is derived from an EMBL/GenBank/DDBJ whole genome shotgun (WGS) entry which is preliminary data.</text>
</comment>
<name>I4EKU4_9BACT</name>
<organism evidence="1 2">
    <name type="scientific">Nitrolancea hollandica Lb</name>
    <dbReference type="NCBI Taxonomy" id="1129897"/>
    <lineage>
        <taxon>Bacteria</taxon>
        <taxon>Pseudomonadati</taxon>
        <taxon>Thermomicrobiota</taxon>
        <taxon>Thermomicrobia</taxon>
        <taxon>Sphaerobacterales</taxon>
        <taxon>Sphaerobacterineae</taxon>
        <taxon>Sphaerobacteraceae</taxon>
        <taxon>Nitrolancea</taxon>
    </lineage>
</organism>
<reference evidence="1 2" key="1">
    <citation type="journal article" date="2012" name="ISME J.">
        <title>Nitrification expanded: discovery, physiology and genomics of a nitrite-oxidizing bacterium from the phylum Chloroflexi.</title>
        <authorList>
            <person name="Sorokin D.Y."/>
            <person name="Lucker S."/>
            <person name="Vejmelkova D."/>
            <person name="Kostrikina N.A."/>
            <person name="Kleerebezem R."/>
            <person name="Rijpstra W.I."/>
            <person name="Damste J.S."/>
            <person name="Le Paslier D."/>
            <person name="Muyzer G."/>
            <person name="Wagner M."/>
            <person name="van Loosdrecht M.C."/>
            <person name="Daims H."/>
        </authorList>
    </citation>
    <scope>NUCLEOTIDE SEQUENCE [LARGE SCALE GENOMIC DNA]</scope>
    <source>
        <strain evidence="2">none</strain>
    </source>
</reference>
<proteinExistence type="predicted"/>
<accession>I4EKU4</accession>
<dbReference type="Proteomes" id="UP000004221">
    <property type="component" value="Unassembled WGS sequence"/>
</dbReference>
<protein>
    <submittedName>
        <fullName evidence="1">Uncharacterized protein</fullName>
    </submittedName>
</protein>
<evidence type="ECO:0000313" key="1">
    <source>
        <dbReference type="EMBL" id="CCF85306.1"/>
    </source>
</evidence>